<dbReference type="PANTHER" id="PTHR46911">
    <property type="match status" value="1"/>
</dbReference>
<dbReference type="Gene3D" id="3.20.20.70">
    <property type="entry name" value="Aldolase class I"/>
    <property type="match status" value="1"/>
</dbReference>
<dbReference type="InterPro" id="IPR054692">
    <property type="entry name" value="LeuA-like_post-cat"/>
</dbReference>
<dbReference type="GO" id="GO:0003852">
    <property type="term" value="F:2-isopropylmalate synthase activity"/>
    <property type="evidence" value="ECO:0007669"/>
    <property type="project" value="UniProtKB-EC"/>
</dbReference>
<evidence type="ECO:0000256" key="1">
    <source>
        <dbReference type="ARBA" id="ARBA00000064"/>
    </source>
</evidence>
<dbReference type="EC" id="2.3.3.13" evidence="4"/>
<keyword evidence="8" id="KW-0479">Metal-binding</keyword>
<reference evidence="12 13" key="1">
    <citation type="submission" date="2018-11" db="EMBL/GenBank/DDBJ databases">
        <title>Genome sequence of Saitozyma podzolica DSM 27192.</title>
        <authorList>
            <person name="Aliyu H."/>
            <person name="Gorte O."/>
            <person name="Ochsenreither K."/>
        </authorList>
    </citation>
    <scope>NUCLEOTIDE SEQUENCE [LARGE SCALE GENOMIC DNA]</scope>
    <source>
        <strain evidence="12 13">DSM 27192</strain>
    </source>
</reference>
<dbReference type="AlphaFoldDB" id="A0A427YTM2"/>
<dbReference type="SMART" id="SM00917">
    <property type="entry name" value="LeuA_dimer"/>
    <property type="match status" value="1"/>
</dbReference>
<comment type="catalytic activity">
    <reaction evidence="1">
        <text>3-methyl-2-oxobutanoate + acetyl-CoA + H2O = (2S)-2-isopropylmalate + CoA + H(+)</text>
        <dbReference type="Rhea" id="RHEA:21524"/>
        <dbReference type="ChEBI" id="CHEBI:1178"/>
        <dbReference type="ChEBI" id="CHEBI:11851"/>
        <dbReference type="ChEBI" id="CHEBI:15377"/>
        <dbReference type="ChEBI" id="CHEBI:15378"/>
        <dbReference type="ChEBI" id="CHEBI:57287"/>
        <dbReference type="ChEBI" id="CHEBI:57288"/>
        <dbReference type="EC" id="2.3.3.13"/>
    </reaction>
</comment>
<dbReference type="GO" id="GO:0046872">
    <property type="term" value="F:metal ion binding"/>
    <property type="evidence" value="ECO:0007669"/>
    <property type="project" value="UniProtKB-KW"/>
</dbReference>
<dbReference type="SUPFAM" id="SSF89000">
    <property type="entry name" value="post-HMGL domain-like"/>
    <property type="match status" value="1"/>
</dbReference>
<evidence type="ECO:0000259" key="11">
    <source>
        <dbReference type="PROSITE" id="PS50991"/>
    </source>
</evidence>
<dbReference type="HAMAP" id="MF_00572">
    <property type="entry name" value="LeuA_type2"/>
    <property type="match status" value="1"/>
</dbReference>
<keyword evidence="7" id="KW-0808">Transferase</keyword>
<keyword evidence="9" id="KW-0100">Branched-chain amino acid biosynthesis</keyword>
<dbReference type="Pfam" id="PF00682">
    <property type="entry name" value="HMGL-like"/>
    <property type="match status" value="1"/>
</dbReference>
<dbReference type="Pfam" id="PF08502">
    <property type="entry name" value="LeuA_dimer"/>
    <property type="match status" value="1"/>
</dbReference>
<evidence type="ECO:0000256" key="9">
    <source>
        <dbReference type="ARBA" id="ARBA00023304"/>
    </source>
</evidence>
<dbReference type="PANTHER" id="PTHR46911:SF1">
    <property type="entry name" value="2-ISOPROPYLMALATE SYNTHASE"/>
    <property type="match status" value="1"/>
</dbReference>
<dbReference type="InterPro" id="IPR000891">
    <property type="entry name" value="PYR_CT"/>
</dbReference>
<dbReference type="STRING" id="1890683.A0A427YTM2"/>
<gene>
    <name evidence="12" type="ORF">EHS25_004144</name>
</gene>
<dbReference type="GO" id="GO:0005739">
    <property type="term" value="C:mitochondrion"/>
    <property type="evidence" value="ECO:0007669"/>
    <property type="project" value="TreeGrafter"/>
</dbReference>
<dbReference type="CDD" id="cd07942">
    <property type="entry name" value="DRE_TIM_LeuA"/>
    <property type="match status" value="1"/>
</dbReference>
<dbReference type="NCBIfam" id="NF002991">
    <property type="entry name" value="PRK03739.1"/>
    <property type="match status" value="1"/>
</dbReference>
<sequence>MPMLADPSTRYSPFKPTPFPQRSWPDKECKKAPIWLSTDLRDGNQSLANPMTNQQKLRFFRHLVQIGFKEIEVSYPAASDSDFNFCRELLNGGEVPDDVWIQVLTPARADLIKRTFEAVAGLKHVIIHMYNATSCLFREVVFNNNREETVQLAETHTKLVRELAQQYAESHGTNFRFEYSPETFSQTETEYAVEVCEAVKKTWLAGNKSVWADGRNEERIIFNLPATVEISTPNIFADQVERFCSTISEREKCIISLHTHNDRGCAVAAAELGVLAGADRIEGTVLGNGERTGNVDLVTLAMNLYSQGYPPGLDFSDIFSVIDTVVECTGLPIHPRHPYAGELVFTAFSGSHQDAIKKGFEAQTAREKKGNNIWDMPYLPIDPADVGCTYEAVIRVNSQSGKGGIAYIVKSALALDLPRRMQISFYKVVQDRSEQTGKEMTSKDITTAFRQSFHLGGSIYDGRLVLKSFMTRDISTPTSSAPQTPILGPEQDGRPLSRLANLNLSSGHADQSPDRSYHEKDLHNVPKRLTAKILVDGKLREISGEGNGPLSSFLDALHADLGISLSIREYSEHAVGAGSDVKAATYVELIPPEVDPKDKTKGGFWGVGVDADITASGLKALVSAANGYLDGTKLQLEH</sequence>
<evidence type="ECO:0000256" key="4">
    <source>
        <dbReference type="ARBA" id="ARBA00012973"/>
    </source>
</evidence>
<dbReference type="Pfam" id="PF22615">
    <property type="entry name" value="IPMS_D2"/>
    <property type="match status" value="1"/>
</dbReference>
<name>A0A427YTM2_9TREE</name>
<evidence type="ECO:0000256" key="6">
    <source>
        <dbReference type="ARBA" id="ARBA00022605"/>
    </source>
</evidence>
<evidence type="ECO:0000256" key="3">
    <source>
        <dbReference type="ARBA" id="ARBA00009767"/>
    </source>
</evidence>
<dbReference type="InterPro" id="IPR005668">
    <property type="entry name" value="IPM_Synthase"/>
</dbReference>
<keyword evidence="6" id="KW-0028">Amino-acid biosynthesis</keyword>
<organism evidence="12 13">
    <name type="scientific">Saitozyma podzolica</name>
    <dbReference type="NCBI Taxonomy" id="1890683"/>
    <lineage>
        <taxon>Eukaryota</taxon>
        <taxon>Fungi</taxon>
        <taxon>Dikarya</taxon>
        <taxon>Basidiomycota</taxon>
        <taxon>Agaricomycotina</taxon>
        <taxon>Tremellomycetes</taxon>
        <taxon>Tremellales</taxon>
        <taxon>Trimorphomycetaceae</taxon>
        <taxon>Saitozyma</taxon>
    </lineage>
</organism>
<feature type="region of interest" description="Disordered" evidence="10">
    <location>
        <begin position="475"/>
        <end position="497"/>
    </location>
</feature>
<dbReference type="InterPro" id="IPR039371">
    <property type="entry name" value="LeuA_N_DRE-TIM"/>
</dbReference>
<dbReference type="PROSITE" id="PS00816">
    <property type="entry name" value="AIPM_HOMOCIT_SYNTH_2"/>
    <property type="match status" value="1"/>
</dbReference>
<accession>A0A427YTM2</accession>
<dbReference type="Gene3D" id="3.30.160.270">
    <property type="match status" value="1"/>
</dbReference>
<dbReference type="InterPro" id="IPR013709">
    <property type="entry name" value="2-isopropylmalate_synth_dimer"/>
</dbReference>
<keyword evidence="5" id="KW-0432">Leucine biosynthesis</keyword>
<dbReference type="OrthoDB" id="418791at2759"/>
<dbReference type="SUPFAM" id="SSF51569">
    <property type="entry name" value="Aldolase"/>
    <property type="match status" value="1"/>
</dbReference>
<feature type="region of interest" description="Disordered" evidence="10">
    <location>
        <begin position="1"/>
        <end position="25"/>
    </location>
</feature>
<comment type="pathway">
    <text evidence="2">Amino-acid biosynthesis; L-leucine biosynthesis; L-leucine from 3-methyl-2-oxobutanoate: step 1/4.</text>
</comment>
<dbReference type="Proteomes" id="UP000279259">
    <property type="component" value="Unassembled WGS sequence"/>
</dbReference>
<evidence type="ECO:0000256" key="8">
    <source>
        <dbReference type="ARBA" id="ARBA00022723"/>
    </source>
</evidence>
<evidence type="ECO:0000313" key="13">
    <source>
        <dbReference type="Proteomes" id="UP000279259"/>
    </source>
</evidence>
<evidence type="ECO:0000256" key="5">
    <source>
        <dbReference type="ARBA" id="ARBA00022430"/>
    </source>
</evidence>
<proteinExistence type="inferred from homology"/>
<evidence type="ECO:0000313" key="12">
    <source>
        <dbReference type="EMBL" id="RSH94341.1"/>
    </source>
</evidence>
<dbReference type="SUPFAM" id="SSF110921">
    <property type="entry name" value="2-isopropylmalate synthase LeuA, allosteric (dimerisation) domain"/>
    <property type="match status" value="1"/>
</dbReference>
<keyword evidence="13" id="KW-1185">Reference proteome</keyword>
<dbReference type="InterPro" id="IPR013785">
    <property type="entry name" value="Aldolase_TIM"/>
</dbReference>
<comment type="caution">
    <text evidence="12">The sequence shown here is derived from an EMBL/GenBank/DDBJ whole genome shotgun (WGS) entry which is preliminary data.</text>
</comment>
<dbReference type="PROSITE" id="PS50991">
    <property type="entry name" value="PYR_CT"/>
    <property type="match status" value="1"/>
</dbReference>
<dbReference type="InterPro" id="IPR002034">
    <property type="entry name" value="AIPM/Hcit_synth_CS"/>
</dbReference>
<dbReference type="EMBL" id="RSCD01000002">
    <property type="protein sequence ID" value="RSH94341.1"/>
    <property type="molecule type" value="Genomic_DNA"/>
</dbReference>
<dbReference type="PROSITE" id="PS00815">
    <property type="entry name" value="AIPM_HOMOCIT_SYNTH_1"/>
    <property type="match status" value="1"/>
</dbReference>
<comment type="similarity">
    <text evidence="3">Belongs to the alpha-IPM synthase/homocitrate synthase family. LeuA type 2 subfamily.</text>
</comment>
<feature type="domain" description="Pyruvate carboxyltransferase" evidence="11">
    <location>
        <begin position="33"/>
        <end position="319"/>
    </location>
</feature>
<evidence type="ECO:0000256" key="2">
    <source>
        <dbReference type="ARBA" id="ARBA00004689"/>
    </source>
</evidence>
<evidence type="ECO:0000256" key="10">
    <source>
        <dbReference type="SAM" id="MobiDB-lite"/>
    </source>
</evidence>
<dbReference type="InterPro" id="IPR036230">
    <property type="entry name" value="LeuA_allosteric_dom_sf"/>
</dbReference>
<dbReference type="GO" id="GO:0009098">
    <property type="term" value="P:L-leucine biosynthetic process"/>
    <property type="evidence" value="ECO:0007669"/>
    <property type="project" value="UniProtKB-KW"/>
</dbReference>
<protein>
    <recommendedName>
        <fullName evidence="4">2-isopropylmalate synthase</fullName>
        <ecNumber evidence="4">2.3.3.13</ecNumber>
    </recommendedName>
</protein>
<evidence type="ECO:0000256" key="7">
    <source>
        <dbReference type="ARBA" id="ARBA00022679"/>
    </source>
</evidence>